<dbReference type="STRING" id="1120919.GCA_000429165_00313"/>
<dbReference type="Gene3D" id="1.10.101.10">
    <property type="entry name" value="PGBD-like superfamily/PGBD"/>
    <property type="match status" value="1"/>
</dbReference>
<keyword evidence="1" id="KW-0378">Hydrolase</keyword>
<dbReference type="InterPro" id="IPR051056">
    <property type="entry name" value="Glycosyl_Hydrolase_73"/>
</dbReference>
<sequence>MTGFHYTAITASVGKGGMNHRRDVVAIQQLINAHLPIGLSKLTVDGACGPLTINAISEVERKIGGIAAPDGRLDPGGRTLRAINFGRKILHHRHQEHSAPHQSVVRQNTHSAHLPAYRPSPRVLTSAGPSSADGIRADIVQAAQKAQACWGVPASISIAQWVLESGSGKHMPPGSNNPFGIKAAAGQAAVYVTTREETKDHRSIYIKAGFRKFASMAEAFDEHGKLLATHPAYSLAQSRTNDPDGYADALTHHYATDSLYGTLLKSIMKKKDLYKYNR</sequence>
<dbReference type="Proteomes" id="UP000321635">
    <property type="component" value="Unassembled WGS sequence"/>
</dbReference>
<dbReference type="GO" id="GO:0004040">
    <property type="term" value="F:amidase activity"/>
    <property type="evidence" value="ECO:0007669"/>
    <property type="project" value="InterPro"/>
</dbReference>
<dbReference type="InterPro" id="IPR036366">
    <property type="entry name" value="PGBDSf"/>
</dbReference>
<dbReference type="Gene3D" id="1.10.530.10">
    <property type="match status" value="1"/>
</dbReference>
<comment type="caution">
    <text evidence="3">The sequence shown here is derived from an EMBL/GenBank/DDBJ whole genome shotgun (WGS) entry which is preliminary data.</text>
</comment>
<reference evidence="3 4" key="1">
    <citation type="submission" date="2019-07" db="EMBL/GenBank/DDBJ databases">
        <title>Whole genome shotgun sequence of Acetobacter nitrogenifigens NBRC 105050.</title>
        <authorList>
            <person name="Hosoyama A."/>
            <person name="Uohara A."/>
            <person name="Ohji S."/>
            <person name="Ichikawa N."/>
        </authorList>
    </citation>
    <scope>NUCLEOTIDE SEQUENCE [LARGE SCALE GENOMIC DNA]</scope>
    <source>
        <strain evidence="3 4">NBRC 105050</strain>
    </source>
</reference>
<dbReference type="Gene3D" id="4.10.80.30">
    <property type="entry name" value="DNA polymerase, domain 6"/>
    <property type="match status" value="1"/>
</dbReference>
<dbReference type="SMART" id="SM00047">
    <property type="entry name" value="LYZ2"/>
    <property type="match status" value="1"/>
</dbReference>
<feature type="domain" description="Mannosyl-glycoprotein endo-beta-N-acetylglucosamidase-like" evidence="2">
    <location>
        <begin position="124"/>
        <end position="277"/>
    </location>
</feature>
<name>A0A511X650_9PROT</name>
<dbReference type="Pfam" id="PF01832">
    <property type="entry name" value="Glucosaminidase"/>
    <property type="match status" value="1"/>
</dbReference>
<dbReference type="InterPro" id="IPR002901">
    <property type="entry name" value="MGlyc_endo_b_GlcNAc-like_dom"/>
</dbReference>
<dbReference type="GO" id="GO:0071973">
    <property type="term" value="P:bacterial-type flagellum-dependent cell motility"/>
    <property type="evidence" value="ECO:0007669"/>
    <property type="project" value="TreeGrafter"/>
</dbReference>
<gene>
    <name evidence="3" type="ORF">ANI02nite_03100</name>
</gene>
<proteinExistence type="predicted"/>
<evidence type="ECO:0000259" key="2">
    <source>
        <dbReference type="SMART" id="SM00047"/>
    </source>
</evidence>
<dbReference type="PANTHER" id="PTHR33308:SF9">
    <property type="entry name" value="PEPTIDOGLYCAN HYDROLASE FLGJ"/>
    <property type="match status" value="1"/>
</dbReference>
<dbReference type="OrthoDB" id="242200at2"/>
<protein>
    <recommendedName>
        <fullName evidence="2">Mannosyl-glycoprotein endo-beta-N-acetylglucosamidase-like domain-containing protein</fullName>
    </recommendedName>
</protein>
<evidence type="ECO:0000313" key="4">
    <source>
        <dbReference type="Proteomes" id="UP000321635"/>
    </source>
</evidence>
<evidence type="ECO:0000313" key="3">
    <source>
        <dbReference type="EMBL" id="GEN58426.1"/>
    </source>
</evidence>
<accession>A0A511X650</accession>
<evidence type="ECO:0000256" key="1">
    <source>
        <dbReference type="ARBA" id="ARBA00022801"/>
    </source>
</evidence>
<dbReference type="PANTHER" id="PTHR33308">
    <property type="entry name" value="PEPTIDOGLYCAN HYDROLASE FLGJ"/>
    <property type="match status" value="1"/>
</dbReference>
<dbReference type="AlphaFoldDB" id="A0A511X650"/>
<organism evidence="3 4">
    <name type="scientific">Acetobacter nitrogenifigens DSM 23921 = NBRC 105050</name>
    <dbReference type="NCBI Taxonomy" id="1120919"/>
    <lineage>
        <taxon>Bacteria</taxon>
        <taxon>Pseudomonadati</taxon>
        <taxon>Pseudomonadota</taxon>
        <taxon>Alphaproteobacteria</taxon>
        <taxon>Acetobacterales</taxon>
        <taxon>Acetobacteraceae</taxon>
        <taxon>Acetobacter</taxon>
    </lineage>
</organism>
<keyword evidence="4" id="KW-1185">Reference proteome</keyword>
<dbReference type="EMBL" id="BJYF01000001">
    <property type="protein sequence ID" value="GEN58426.1"/>
    <property type="molecule type" value="Genomic_DNA"/>
</dbReference>